<feature type="transmembrane region" description="Helical" evidence="13">
    <location>
        <begin position="12"/>
        <end position="34"/>
    </location>
</feature>
<evidence type="ECO:0000256" key="8">
    <source>
        <dbReference type="ARBA" id="ARBA00022982"/>
    </source>
</evidence>
<dbReference type="Gene3D" id="1.20.950.20">
    <property type="entry name" value="Transmembrane di-heme cytochromes, Chain C"/>
    <property type="match status" value="1"/>
</dbReference>
<dbReference type="InterPro" id="IPR016174">
    <property type="entry name" value="Di-haem_cyt_TM"/>
</dbReference>
<feature type="domain" description="Cytochrome b561 bacterial/Ni-hydrogenase" evidence="14">
    <location>
        <begin position="6"/>
        <end position="175"/>
    </location>
</feature>
<comment type="cofactor">
    <cofactor evidence="1">
        <name>heme b</name>
        <dbReference type="ChEBI" id="CHEBI:60344"/>
    </cofactor>
</comment>
<evidence type="ECO:0000256" key="4">
    <source>
        <dbReference type="ARBA" id="ARBA00022475"/>
    </source>
</evidence>
<evidence type="ECO:0000256" key="7">
    <source>
        <dbReference type="ARBA" id="ARBA00022723"/>
    </source>
</evidence>
<dbReference type="InterPro" id="IPR011577">
    <property type="entry name" value="Cyt_b561_bac/Ni-Hgenase"/>
</dbReference>
<proteinExistence type="inferred from homology"/>
<dbReference type="GO" id="GO:0009055">
    <property type="term" value="F:electron transfer activity"/>
    <property type="evidence" value="ECO:0007669"/>
    <property type="project" value="InterPro"/>
</dbReference>
<dbReference type="SUPFAM" id="SSF81342">
    <property type="entry name" value="Transmembrane di-heme cytochromes"/>
    <property type="match status" value="1"/>
</dbReference>
<dbReference type="GO" id="GO:0046872">
    <property type="term" value="F:metal ion binding"/>
    <property type="evidence" value="ECO:0007669"/>
    <property type="project" value="UniProtKB-KW"/>
</dbReference>
<name>A0A1M5J302_9BRAD</name>
<keyword evidence="4" id="KW-1003">Cell membrane</keyword>
<reference evidence="15 16" key="1">
    <citation type="submission" date="2016-11" db="EMBL/GenBank/DDBJ databases">
        <authorList>
            <person name="Jaros S."/>
            <person name="Januszkiewicz K."/>
            <person name="Wedrychowicz H."/>
        </authorList>
    </citation>
    <scope>NUCLEOTIDE SEQUENCE [LARGE SCALE GENOMIC DNA]</scope>
    <source>
        <strain evidence="15 16">GAS138</strain>
    </source>
</reference>
<keyword evidence="7" id="KW-0479">Metal-binding</keyword>
<evidence type="ECO:0000256" key="2">
    <source>
        <dbReference type="ARBA" id="ARBA00004651"/>
    </source>
</evidence>
<keyword evidence="6 13" id="KW-0812">Transmembrane</keyword>
<dbReference type="PANTHER" id="PTHR30529:SF6">
    <property type="entry name" value="BLL0291 PROTEIN"/>
    <property type="match status" value="1"/>
</dbReference>
<evidence type="ECO:0000256" key="12">
    <source>
        <dbReference type="ARBA" id="ARBA00037975"/>
    </source>
</evidence>
<keyword evidence="10" id="KW-0408">Iron</keyword>
<dbReference type="EMBL" id="LT670817">
    <property type="protein sequence ID" value="SHG34998.1"/>
    <property type="molecule type" value="Genomic_DNA"/>
</dbReference>
<evidence type="ECO:0000256" key="9">
    <source>
        <dbReference type="ARBA" id="ARBA00022989"/>
    </source>
</evidence>
<dbReference type="GO" id="GO:0005886">
    <property type="term" value="C:plasma membrane"/>
    <property type="evidence" value="ECO:0007669"/>
    <property type="project" value="UniProtKB-SubCell"/>
</dbReference>
<keyword evidence="9 13" id="KW-1133">Transmembrane helix</keyword>
<dbReference type="Pfam" id="PF01292">
    <property type="entry name" value="Ni_hydr_CYTB"/>
    <property type="match status" value="1"/>
</dbReference>
<dbReference type="PANTHER" id="PTHR30529">
    <property type="entry name" value="CYTOCHROME B561"/>
    <property type="match status" value="1"/>
</dbReference>
<keyword evidence="11 13" id="KW-0472">Membrane</keyword>
<feature type="transmembrane region" description="Helical" evidence="13">
    <location>
        <begin position="87"/>
        <end position="107"/>
    </location>
</feature>
<evidence type="ECO:0000256" key="1">
    <source>
        <dbReference type="ARBA" id="ARBA00001970"/>
    </source>
</evidence>
<evidence type="ECO:0000313" key="15">
    <source>
        <dbReference type="EMBL" id="SHG34998.1"/>
    </source>
</evidence>
<dbReference type="AlphaFoldDB" id="A0A1M5J302"/>
<dbReference type="GO" id="GO:0022904">
    <property type="term" value="P:respiratory electron transport chain"/>
    <property type="evidence" value="ECO:0007669"/>
    <property type="project" value="InterPro"/>
</dbReference>
<feature type="transmembrane region" description="Helical" evidence="13">
    <location>
        <begin position="46"/>
        <end position="67"/>
    </location>
</feature>
<evidence type="ECO:0000256" key="3">
    <source>
        <dbReference type="ARBA" id="ARBA00022448"/>
    </source>
</evidence>
<dbReference type="InterPro" id="IPR052168">
    <property type="entry name" value="Cytochrome_b561_oxidase"/>
</dbReference>
<evidence type="ECO:0000256" key="13">
    <source>
        <dbReference type="SAM" id="Phobius"/>
    </source>
</evidence>
<evidence type="ECO:0000259" key="14">
    <source>
        <dbReference type="Pfam" id="PF01292"/>
    </source>
</evidence>
<dbReference type="OrthoDB" id="1247465at2"/>
<dbReference type="GO" id="GO:0020037">
    <property type="term" value="F:heme binding"/>
    <property type="evidence" value="ECO:0007669"/>
    <property type="project" value="TreeGrafter"/>
</dbReference>
<keyword evidence="8" id="KW-0249">Electron transport</keyword>
<accession>A0A1M5J302</accession>
<dbReference type="RefSeq" id="WP_079600455.1">
    <property type="nucleotide sequence ID" value="NZ_LT670817.1"/>
</dbReference>
<comment type="similarity">
    <text evidence="12">Belongs to the cytochrome b561 family.</text>
</comment>
<evidence type="ECO:0000256" key="5">
    <source>
        <dbReference type="ARBA" id="ARBA00022617"/>
    </source>
</evidence>
<evidence type="ECO:0000256" key="6">
    <source>
        <dbReference type="ARBA" id="ARBA00022692"/>
    </source>
</evidence>
<dbReference type="Proteomes" id="UP000189796">
    <property type="component" value="Chromosome I"/>
</dbReference>
<keyword evidence="5" id="KW-0349">Heme</keyword>
<organism evidence="15 16">
    <name type="scientific">Bradyrhizobium erythrophlei</name>
    <dbReference type="NCBI Taxonomy" id="1437360"/>
    <lineage>
        <taxon>Bacteria</taxon>
        <taxon>Pseudomonadati</taxon>
        <taxon>Pseudomonadota</taxon>
        <taxon>Alphaproteobacteria</taxon>
        <taxon>Hyphomicrobiales</taxon>
        <taxon>Nitrobacteraceae</taxon>
        <taxon>Bradyrhizobium</taxon>
    </lineage>
</organism>
<keyword evidence="3" id="KW-0813">Transport</keyword>
<gene>
    <name evidence="15" type="ORF">SAMN05443248_1241</name>
</gene>
<evidence type="ECO:0000313" key="16">
    <source>
        <dbReference type="Proteomes" id="UP000189796"/>
    </source>
</evidence>
<comment type="subcellular location">
    <subcellularLocation>
        <location evidence="2">Cell membrane</location>
        <topology evidence="2">Multi-pass membrane protein</topology>
    </subcellularLocation>
</comment>
<protein>
    <submittedName>
        <fullName evidence="15">Cytochrome b561</fullName>
    </submittedName>
</protein>
<feature type="transmembrane region" description="Helical" evidence="13">
    <location>
        <begin position="143"/>
        <end position="164"/>
    </location>
</feature>
<evidence type="ECO:0000256" key="10">
    <source>
        <dbReference type="ARBA" id="ARBA00023004"/>
    </source>
</evidence>
<evidence type="ECO:0000256" key="11">
    <source>
        <dbReference type="ARBA" id="ARBA00023136"/>
    </source>
</evidence>
<sequence length="177" mass="19905">MTTQARFPAASRLLHWLMAPMIVAMLFIGVGMAATVSTRYELLVSIHRPLGITIFVLCVIRIVNRFINPPPALPDTLPSLQRFAAKASYIVLYALMFIMPLVGWGMLSAARYPIVLYGPLRLPPILPHDLTLYAWLRVLHTDLAYLFFAAFLVHFGAALFHGLIRRDGVLESMASWR</sequence>